<evidence type="ECO:0000256" key="7">
    <source>
        <dbReference type="ARBA" id="ARBA00049922"/>
    </source>
</evidence>
<dbReference type="Proteomes" id="UP000503297">
    <property type="component" value="Chromosome"/>
</dbReference>
<comment type="catalytic activity">
    <reaction evidence="7 8">
        <text>dihydrourocanate + A = urocanate + AH2</text>
        <dbReference type="Rhea" id="RHEA:36059"/>
        <dbReference type="ChEBI" id="CHEBI:13193"/>
        <dbReference type="ChEBI" id="CHEBI:17499"/>
        <dbReference type="ChEBI" id="CHEBI:27247"/>
        <dbReference type="ChEBI" id="CHEBI:72991"/>
        <dbReference type="EC" id="1.3.99.33"/>
    </reaction>
</comment>
<organism evidence="10 11">
    <name type="scientific">Berryella wangjianweii</name>
    <dbReference type="NCBI Taxonomy" id="2734634"/>
    <lineage>
        <taxon>Bacteria</taxon>
        <taxon>Bacillati</taxon>
        <taxon>Actinomycetota</taxon>
        <taxon>Coriobacteriia</taxon>
        <taxon>Eggerthellales</taxon>
        <taxon>Eggerthellaceae</taxon>
        <taxon>Berryella</taxon>
    </lineage>
</organism>
<keyword evidence="4 8" id="KW-0285">Flavoprotein</keyword>
<name>A0A6M8IZT0_9ACTN</name>
<dbReference type="Gene3D" id="3.90.700.10">
    <property type="entry name" value="Succinate dehydrogenase/fumarate reductase flavoprotein, catalytic domain"/>
    <property type="match status" value="1"/>
</dbReference>
<evidence type="ECO:0000259" key="9">
    <source>
        <dbReference type="SMART" id="SM00900"/>
    </source>
</evidence>
<evidence type="ECO:0000256" key="4">
    <source>
        <dbReference type="ARBA" id="ARBA00022630"/>
    </source>
</evidence>
<comment type="cofactor">
    <cofactor evidence="8">
        <name>FMN</name>
        <dbReference type="ChEBI" id="CHEBI:58210"/>
    </cofactor>
    <text evidence="8">Binds 1 or 2 FMN covalently per subunit.</text>
</comment>
<sequence>MAKVSRRTFVAGGALAALGGSMALVGCAPGKSGSKGSSAAGRVAGSGTAVGRGGQLEVEAVLEDGKLLHVNNLKSRESEGVGTAAMDQIAQLAVEHQTLNIDAVSGATLTSMAYLSALSQALDQAGEKSSSWKKRDKASPQLPADLPSRFDVVVVGAGGAGYAAALTAARAGKSVALLEKLGITGGDTILSGGAISVPGNYFQRRDGIDDSAEKLAEDMLVGGDNLGDPDLVRVIAEGAYDAMEWLTFEADAAWQPYQQFFGGHSVPRSLIPYGQEGSELIVKLDARGAELPNLTVLRNMKAEELLMEGASVTGVRATHAIDGSEHRFTAKAVVLTTGGFGSNVEMRVKYNPEMDESILSTDSVGATGDGIVMAEKIGANLIDMQYIQTYPTCDTETGALLYTGNMRLNMNAICINKEGKRFVEELERRDVISNAVKKQTDGIGYMLFNQKQVDATGVFRANESEVDNLTARKKLVKADTLAEACEPFGIDAAALQKTVEAWNRYCAEGKDPEFNYRSKLNPIEGGPYYVLAYKPSVHYTMGGLHINVDAQVLDTAGSPIPGLYAAGEQAGHKMGNNRLGSCSIADIFVFGRIAGANAAKHAE</sequence>
<dbReference type="InterPro" id="IPR010960">
    <property type="entry name" value="Flavocytochrome_c"/>
</dbReference>
<dbReference type="GO" id="GO:0010181">
    <property type="term" value="F:FMN binding"/>
    <property type="evidence" value="ECO:0007669"/>
    <property type="project" value="InterPro"/>
</dbReference>
<dbReference type="EC" id="1.3.99.33" evidence="2 8"/>
<reference evidence="11" key="1">
    <citation type="submission" date="2020-05" db="EMBL/GenBank/DDBJ databases">
        <title>Novel species in genus Nocardioides.</title>
        <authorList>
            <person name="Zhang G."/>
        </authorList>
    </citation>
    <scope>NUCLEOTIDE SEQUENCE [LARGE SCALE GENOMIC DNA]</scope>
    <source>
        <strain evidence="11">zg-1050</strain>
    </source>
</reference>
<dbReference type="PANTHER" id="PTHR43400">
    <property type="entry name" value="FUMARATE REDUCTASE"/>
    <property type="match status" value="1"/>
</dbReference>
<dbReference type="InterPro" id="IPR036188">
    <property type="entry name" value="FAD/NAD-bd_sf"/>
</dbReference>
<dbReference type="Gene3D" id="3.50.50.60">
    <property type="entry name" value="FAD/NAD(P)-binding domain"/>
    <property type="match status" value="1"/>
</dbReference>
<evidence type="ECO:0000313" key="10">
    <source>
        <dbReference type="EMBL" id="QKF06817.1"/>
    </source>
</evidence>
<evidence type="ECO:0000256" key="8">
    <source>
        <dbReference type="RuleBase" id="RU366062"/>
    </source>
</evidence>
<proteinExistence type="inferred from homology"/>
<dbReference type="Pfam" id="PF00890">
    <property type="entry name" value="FAD_binding_2"/>
    <property type="match status" value="1"/>
</dbReference>
<evidence type="ECO:0000256" key="3">
    <source>
        <dbReference type="ARBA" id="ARBA00015872"/>
    </source>
</evidence>
<dbReference type="InterPro" id="IPR003953">
    <property type="entry name" value="FAD-dep_OxRdtase_2_FAD-bd"/>
</dbReference>
<keyword evidence="5 8" id="KW-0274">FAD</keyword>
<feature type="domain" description="FMN-binding" evidence="9">
    <location>
        <begin position="51"/>
        <end position="125"/>
    </location>
</feature>
<dbReference type="RefSeq" id="WP_173163466.1">
    <property type="nucleotide sequence ID" value="NZ_CP053716.1"/>
</dbReference>
<keyword evidence="11" id="KW-1185">Reference proteome</keyword>
<evidence type="ECO:0000256" key="6">
    <source>
        <dbReference type="ARBA" id="ARBA00023002"/>
    </source>
</evidence>
<feature type="signal peptide" evidence="8">
    <location>
        <begin position="1"/>
        <end position="16"/>
    </location>
</feature>
<evidence type="ECO:0000256" key="1">
    <source>
        <dbReference type="ARBA" id="ARBA00008040"/>
    </source>
</evidence>
<evidence type="ECO:0000256" key="5">
    <source>
        <dbReference type="ARBA" id="ARBA00022827"/>
    </source>
</evidence>
<dbReference type="InterPro" id="IPR050315">
    <property type="entry name" value="FAD-oxidoreductase_2"/>
</dbReference>
<dbReference type="GO" id="GO:0016020">
    <property type="term" value="C:membrane"/>
    <property type="evidence" value="ECO:0007669"/>
    <property type="project" value="InterPro"/>
</dbReference>
<dbReference type="GO" id="GO:0033765">
    <property type="term" value="F:steroid dehydrogenase activity, acting on the CH-CH group of donors"/>
    <property type="evidence" value="ECO:0007669"/>
    <property type="project" value="UniProtKB-ARBA"/>
</dbReference>
<comment type="similarity">
    <text evidence="1 8">Belongs to the FAD-dependent oxidoreductase 2 family. FRD/SDH subfamily.</text>
</comment>
<comment type="cofactor">
    <cofactor evidence="8">
        <name>FAD</name>
        <dbReference type="ChEBI" id="CHEBI:57692"/>
    </cofactor>
    <text evidence="8">Binds 1 FAD per subunit.</text>
</comment>
<dbReference type="Pfam" id="PF04205">
    <property type="entry name" value="FMN_bind"/>
    <property type="match status" value="1"/>
</dbReference>
<dbReference type="PRINTS" id="PR00368">
    <property type="entry name" value="FADPNR"/>
</dbReference>
<dbReference type="KEGG" id="bwa:HLV38_00765"/>
<dbReference type="SUPFAM" id="SSF51905">
    <property type="entry name" value="FAD/NAD(P)-binding domain"/>
    <property type="match status" value="1"/>
</dbReference>
<keyword evidence="6 8" id="KW-0560">Oxidoreductase</keyword>
<dbReference type="InterPro" id="IPR007329">
    <property type="entry name" value="FMN-bd"/>
</dbReference>
<dbReference type="InterPro" id="IPR006311">
    <property type="entry name" value="TAT_signal"/>
</dbReference>
<feature type="chain" id="PRO_5039748729" description="Urocanate reductase" evidence="8">
    <location>
        <begin position="17"/>
        <end position="603"/>
    </location>
</feature>
<dbReference type="PROSITE" id="PS51257">
    <property type="entry name" value="PROKAR_LIPOPROTEIN"/>
    <property type="match status" value="1"/>
</dbReference>
<evidence type="ECO:0000313" key="11">
    <source>
        <dbReference type="Proteomes" id="UP000503297"/>
    </source>
</evidence>
<dbReference type="Gene3D" id="3.90.1010.20">
    <property type="match status" value="1"/>
</dbReference>
<dbReference type="PROSITE" id="PS51318">
    <property type="entry name" value="TAT"/>
    <property type="match status" value="1"/>
</dbReference>
<dbReference type="SUPFAM" id="SSF56425">
    <property type="entry name" value="Succinate dehydrogenase/fumarate reductase flavoprotein, catalytic domain"/>
    <property type="match status" value="1"/>
</dbReference>
<dbReference type="EMBL" id="CP053716">
    <property type="protein sequence ID" value="QKF06817.1"/>
    <property type="molecule type" value="Genomic_DNA"/>
</dbReference>
<keyword evidence="8" id="KW-0732">Signal</keyword>
<evidence type="ECO:0000256" key="2">
    <source>
        <dbReference type="ARBA" id="ARBA00013137"/>
    </source>
</evidence>
<protein>
    <recommendedName>
        <fullName evidence="3 8">Urocanate reductase</fullName>
        <ecNumber evidence="2 8">1.3.99.33</ecNumber>
    </recommendedName>
</protein>
<gene>
    <name evidence="10" type="ORF">HLV38_00765</name>
</gene>
<dbReference type="AlphaFoldDB" id="A0A6M8IZT0"/>
<dbReference type="NCBIfam" id="TIGR01813">
    <property type="entry name" value="flavo_cyto_c"/>
    <property type="match status" value="1"/>
</dbReference>
<accession>A0A6M8IZT0</accession>
<dbReference type="PANTHER" id="PTHR43400:SF7">
    <property type="entry name" value="FAD-DEPENDENT OXIDOREDUCTASE 2 FAD BINDING DOMAIN-CONTAINING PROTEIN"/>
    <property type="match status" value="1"/>
</dbReference>
<dbReference type="InterPro" id="IPR027477">
    <property type="entry name" value="Succ_DH/fumarate_Rdtase_cat_sf"/>
</dbReference>
<dbReference type="PRINTS" id="PR00411">
    <property type="entry name" value="PNDRDTASEI"/>
</dbReference>
<dbReference type="SMART" id="SM00900">
    <property type="entry name" value="FMN_bind"/>
    <property type="match status" value="1"/>
</dbReference>